<feature type="compositionally biased region" description="Low complexity" evidence="1">
    <location>
        <begin position="361"/>
        <end position="370"/>
    </location>
</feature>
<name>A0A9P1GXC9_9PEZI</name>
<comment type="caution">
    <text evidence="2">The sequence shown here is derived from an EMBL/GenBank/DDBJ whole genome shotgun (WGS) entry which is preliminary data.</text>
</comment>
<feature type="compositionally biased region" description="Polar residues" evidence="1">
    <location>
        <begin position="420"/>
        <end position="448"/>
    </location>
</feature>
<feature type="compositionally biased region" description="Basic residues" evidence="1">
    <location>
        <begin position="350"/>
        <end position="360"/>
    </location>
</feature>
<feature type="region of interest" description="Disordered" evidence="1">
    <location>
        <begin position="305"/>
        <end position="493"/>
    </location>
</feature>
<feature type="compositionally biased region" description="Polar residues" evidence="1">
    <location>
        <begin position="91"/>
        <end position="101"/>
    </location>
</feature>
<reference evidence="2" key="1">
    <citation type="submission" date="2022-11" db="EMBL/GenBank/DDBJ databases">
        <authorList>
            <person name="Scott C."/>
            <person name="Bruce N."/>
        </authorList>
    </citation>
    <scope>NUCLEOTIDE SEQUENCE</scope>
</reference>
<dbReference type="AlphaFoldDB" id="A0A9P1GXC9"/>
<evidence type="ECO:0000256" key="1">
    <source>
        <dbReference type="SAM" id="MobiDB-lite"/>
    </source>
</evidence>
<organism evidence="2 3">
    <name type="scientific">Parascedosporium putredinis</name>
    <dbReference type="NCBI Taxonomy" id="1442378"/>
    <lineage>
        <taxon>Eukaryota</taxon>
        <taxon>Fungi</taxon>
        <taxon>Dikarya</taxon>
        <taxon>Ascomycota</taxon>
        <taxon>Pezizomycotina</taxon>
        <taxon>Sordariomycetes</taxon>
        <taxon>Hypocreomycetidae</taxon>
        <taxon>Microascales</taxon>
        <taxon>Microascaceae</taxon>
        <taxon>Parascedosporium</taxon>
    </lineage>
</organism>
<gene>
    <name evidence="2" type="ORF">PPNO1_LOCUS1522</name>
</gene>
<accession>A0A9P1GXC9</accession>
<feature type="region of interest" description="Disordered" evidence="1">
    <location>
        <begin position="506"/>
        <end position="534"/>
    </location>
</feature>
<feature type="region of interest" description="Disordered" evidence="1">
    <location>
        <begin position="1"/>
        <end position="21"/>
    </location>
</feature>
<keyword evidence="3" id="KW-1185">Reference proteome</keyword>
<dbReference type="Proteomes" id="UP000838763">
    <property type="component" value="Unassembled WGS sequence"/>
</dbReference>
<dbReference type="EMBL" id="CALLCH030000002">
    <property type="protein sequence ID" value="CAI4211748.1"/>
    <property type="molecule type" value="Genomic_DNA"/>
</dbReference>
<evidence type="ECO:0000313" key="3">
    <source>
        <dbReference type="Proteomes" id="UP000838763"/>
    </source>
</evidence>
<feature type="region of interest" description="Disordered" evidence="1">
    <location>
        <begin position="90"/>
        <end position="124"/>
    </location>
</feature>
<protein>
    <submittedName>
        <fullName evidence="2">Uncharacterized protein</fullName>
    </submittedName>
</protein>
<feature type="compositionally biased region" description="Polar residues" evidence="1">
    <location>
        <begin position="456"/>
        <end position="465"/>
    </location>
</feature>
<proteinExistence type="predicted"/>
<evidence type="ECO:0000313" key="2">
    <source>
        <dbReference type="EMBL" id="CAI4211748.1"/>
    </source>
</evidence>
<feature type="compositionally biased region" description="Low complexity" evidence="1">
    <location>
        <begin position="404"/>
        <end position="419"/>
    </location>
</feature>
<sequence>MSDSEMGATGDSGDAPSIDLMKWHNQPNWVGNVRPALPSKNTAASNNIASSTEAFTSANSSAVNTVQEIPPFAHAPGKLGQQKRVDIPPKVTSTAQPSQETPAVPAPTGLPRSTPLPRLAPIQPAPPTITLQELAPVVSGTPQDLLGVRDARVVTSAFSAGFEHGLTNAVERVFSFLVEVAEAQSTINPTSLKEVLCLSDGDAADASKSSEVPGRWASAVKSCLRDRGDEFVRSNQIPLIHLKQVVTNNPDLFGAGLLQRVQHINSNDTAPAPAPPRPPYLRPLPLKLSLRPWCQPLLFHHPNLHPPPASRECQRTPAEEPVAKPKGRKTAAAPRRKRAADTTAEPSRGKGSRGGKRARTGGRAAKTAAGKGKGKGGASARGGGSANAAATETVDEVPEPAPAPIASSPIVDPSVPASSLDDSLLNSGMPQFTQVPPYPNSGQDQQVEQAGGSINDWLSNSSTQAPPGLPLGQDPSVIAQGPHGMNAADMQLDANNAPLSFRWRRLSSREEPRLSRKRLKSLTECQAPSPDPQS</sequence>
<feature type="compositionally biased region" description="Basic and acidic residues" evidence="1">
    <location>
        <begin position="312"/>
        <end position="323"/>
    </location>
</feature>
<feature type="compositionally biased region" description="Gly residues" evidence="1">
    <location>
        <begin position="375"/>
        <end position="385"/>
    </location>
</feature>
<feature type="compositionally biased region" description="Basic residues" evidence="1">
    <location>
        <begin position="325"/>
        <end position="338"/>
    </location>
</feature>